<evidence type="ECO:0000313" key="2">
    <source>
        <dbReference type="EMBL" id="OQA54224.1"/>
    </source>
</evidence>
<dbReference type="AlphaFoldDB" id="A0A1V5SIT3"/>
<dbReference type="Pfam" id="PF00881">
    <property type="entry name" value="Nitroreductase"/>
    <property type="match status" value="1"/>
</dbReference>
<reference evidence="2" key="1">
    <citation type="submission" date="2017-02" db="EMBL/GenBank/DDBJ databases">
        <title>Delving into the versatile metabolic prowess of the omnipresent phylum Bacteroidetes.</title>
        <authorList>
            <person name="Nobu M.K."/>
            <person name="Mei R."/>
            <person name="Narihiro T."/>
            <person name="Kuroda K."/>
            <person name="Liu W.-T."/>
        </authorList>
    </citation>
    <scope>NUCLEOTIDE SEQUENCE</scope>
    <source>
        <strain evidence="2">ADurb.Bin276</strain>
    </source>
</reference>
<protein>
    <submittedName>
        <fullName evidence="2">Nitroreductase A</fullName>
    </submittedName>
</protein>
<dbReference type="InterPro" id="IPR052544">
    <property type="entry name" value="Bacteriocin_Proc_Enz"/>
</dbReference>
<name>A0A1V5SIT3_9BACT</name>
<dbReference type="GO" id="GO:0016491">
    <property type="term" value="F:oxidoreductase activity"/>
    <property type="evidence" value="ECO:0007669"/>
    <property type="project" value="InterPro"/>
</dbReference>
<feature type="domain" description="Nitroreductase" evidence="1">
    <location>
        <begin position="61"/>
        <end position="239"/>
    </location>
</feature>
<dbReference type="PANTHER" id="PTHR43745">
    <property type="entry name" value="NITROREDUCTASE MJ1384-RELATED"/>
    <property type="match status" value="1"/>
</dbReference>
<dbReference type="Gene3D" id="3.40.109.10">
    <property type="entry name" value="NADH Oxidase"/>
    <property type="match status" value="1"/>
</dbReference>
<evidence type="ECO:0000259" key="1">
    <source>
        <dbReference type="Pfam" id="PF00881"/>
    </source>
</evidence>
<sequence length="243" mass="27476">MLEGLGDRFQRETKYIRGESLVGGMSWENLPEPFKFYSNVQIVNLPEPKDLSGMSFNEALLKRKSIREYSLEPIQLDQLSYILWAANGIRNREANQEFRTAPSAGALYPIETYLVVSDVSDLNPGIYHYLVQKHELETLKKGKFTREMVRAGMGQEMLGKAAVTFVWTAIFERSKWKYRQRAYRYVYLDTGHIAENLALAATSLGLGSCQIGALFDDEVNLIIGVDGIEESVLYMSTVGQPAD</sequence>
<dbReference type="Proteomes" id="UP000485569">
    <property type="component" value="Unassembled WGS sequence"/>
</dbReference>
<dbReference type="EMBL" id="MWBQ01000222">
    <property type="protein sequence ID" value="OQA54224.1"/>
    <property type="molecule type" value="Genomic_DNA"/>
</dbReference>
<dbReference type="InterPro" id="IPR000415">
    <property type="entry name" value="Nitroreductase-like"/>
</dbReference>
<dbReference type="SUPFAM" id="SSF55469">
    <property type="entry name" value="FMN-dependent nitroreductase-like"/>
    <property type="match status" value="1"/>
</dbReference>
<proteinExistence type="predicted"/>
<comment type="caution">
    <text evidence="2">The sequence shown here is derived from an EMBL/GenBank/DDBJ whole genome shotgun (WGS) entry which is preliminary data.</text>
</comment>
<dbReference type="InterPro" id="IPR020051">
    <property type="entry name" value="SagB-type_dehydrogenase"/>
</dbReference>
<gene>
    <name evidence="2" type="ORF">BWY41_02196</name>
</gene>
<dbReference type="CDD" id="cd02142">
    <property type="entry name" value="McbC_SagB-like_oxidoreductase"/>
    <property type="match status" value="1"/>
</dbReference>
<organism evidence="2">
    <name type="scientific">Candidatus Atribacter allofermentans</name>
    <dbReference type="NCBI Taxonomy" id="1852833"/>
    <lineage>
        <taxon>Bacteria</taxon>
        <taxon>Pseudomonadati</taxon>
        <taxon>Atribacterota</taxon>
        <taxon>Atribacteria</taxon>
        <taxon>Atribacterales</taxon>
        <taxon>Atribacteraceae</taxon>
        <taxon>Atribacter</taxon>
    </lineage>
</organism>
<accession>A0A1V5SIT3</accession>
<dbReference type="PANTHER" id="PTHR43745:SF2">
    <property type="entry name" value="NITROREDUCTASE MJ1384-RELATED"/>
    <property type="match status" value="1"/>
</dbReference>
<dbReference type="InterPro" id="IPR029479">
    <property type="entry name" value="Nitroreductase"/>
</dbReference>
<dbReference type="NCBIfam" id="TIGR03605">
    <property type="entry name" value="antibiot_sagB"/>
    <property type="match status" value="1"/>
</dbReference>